<gene>
    <name evidence="1" type="ORF">J4573_10650</name>
</gene>
<proteinExistence type="predicted"/>
<dbReference type="AlphaFoldDB" id="A0A939T5V6"/>
<name>A0A939T5V6_9ACTN</name>
<evidence type="ECO:0000313" key="1">
    <source>
        <dbReference type="EMBL" id="MBO2447547.1"/>
    </source>
</evidence>
<protein>
    <submittedName>
        <fullName evidence="1">Uncharacterized protein</fullName>
    </submittedName>
</protein>
<accession>A0A939T5V6</accession>
<reference evidence="1" key="1">
    <citation type="submission" date="2021-03" db="EMBL/GenBank/DDBJ databases">
        <authorList>
            <person name="Kanchanasin P."/>
            <person name="Saeng-In P."/>
            <person name="Phongsopitanun W."/>
            <person name="Yuki M."/>
            <person name="Kudo T."/>
            <person name="Ohkuma M."/>
            <person name="Tanasupawat S."/>
        </authorList>
    </citation>
    <scope>NUCLEOTIDE SEQUENCE</scope>
    <source>
        <strain evidence="1">GKU 128</strain>
    </source>
</reference>
<evidence type="ECO:0000313" key="2">
    <source>
        <dbReference type="Proteomes" id="UP000669179"/>
    </source>
</evidence>
<comment type="caution">
    <text evidence="1">The sequence shown here is derived from an EMBL/GenBank/DDBJ whole genome shotgun (WGS) entry which is preliminary data.</text>
</comment>
<sequence length="158" mass="17628">MDVAQEQIALRGPHRPRPIAPLGLHETAGWRLKVYGITSEGDRPPAELVEAALKLAPDVLPDAEDQYGLGFMVVHRAGDFCFVLYDWWSGENEIHQHLYSAPLDDPGKLAVHPSPAIFCVWEGVAVDHERRAWLRHVLANPDGPDVAAYLDDFFEGRV</sequence>
<dbReference type="RefSeq" id="WP_208255190.1">
    <property type="nucleotide sequence ID" value="NZ_JAGEOJ010000004.1"/>
</dbReference>
<dbReference type="EMBL" id="JAGEOJ010000004">
    <property type="protein sequence ID" value="MBO2447547.1"/>
    <property type="molecule type" value="Genomic_DNA"/>
</dbReference>
<dbReference type="Proteomes" id="UP000669179">
    <property type="component" value="Unassembled WGS sequence"/>
</dbReference>
<organism evidence="1 2">
    <name type="scientific">Actinomadura barringtoniae</name>
    <dbReference type="NCBI Taxonomy" id="1427535"/>
    <lineage>
        <taxon>Bacteria</taxon>
        <taxon>Bacillati</taxon>
        <taxon>Actinomycetota</taxon>
        <taxon>Actinomycetes</taxon>
        <taxon>Streptosporangiales</taxon>
        <taxon>Thermomonosporaceae</taxon>
        <taxon>Actinomadura</taxon>
    </lineage>
</organism>
<keyword evidence="2" id="KW-1185">Reference proteome</keyword>